<dbReference type="Pfam" id="PF20611">
    <property type="entry name" value="DUF6801"/>
    <property type="match status" value="1"/>
</dbReference>
<keyword evidence="2" id="KW-0812">Transmembrane</keyword>
<dbReference type="RefSeq" id="WP_350775750.1">
    <property type="nucleotide sequence ID" value="NZ_JBEPEK010000001.1"/>
</dbReference>
<dbReference type="Proteomes" id="UP001474181">
    <property type="component" value="Unassembled WGS sequence"/>
</dbReference>
<evidence type="ECO:0000256" key="1">
    <source>
        <dbReference type="SAM" id="MobiDB-lite"/>
    </source>
</evidence>
<keyword evidence="5" id="KW-1185">Reference proteome</keyword>
<sequence length="337" mass="33684">MAANVVPADAASGGHPGRPVVRNSSERSENPDGIRMRTDRKIQNQRERRVSGRAVLSGPVALSSFRFVTALAVASGSVGVLSAGAAAADPVSLTLRYTCSTPLIDDLPVTVRIDADIPESAAVGQPTPEFAVNAAVPVDVGATKMLGKIGVKAIEGTVDAKARVAAPEGDTYVTLPFGVKADIPVSGSFQIKATGSAPALTFTQPGSAKVTVGDLVAHLSPQDASGDVTFPGKIDARCTMDAGQKNVLASFQITGVGTATGRSASGTMGTTDGAASGTSETDGTASGTTAAKPNGVLPRTGAGATPWLLGGAGLLFAVGAGTIFAVRRTRTDDGAGT</sequence>
<proteinExistence type="predicted"/>
<accession>A0ABV1WM24</accession>
<dbReference type="EMBL" id="JBEPEK010000001">
    <property type="protein sequence ID" value="MER7177908.1"/>
    <property type="molecule type" value="Genomic_DNA"/>
</dbReference>
<feature type="transmembrane region" description="Helical" evidence="2">
    <location>
        <begin position="307"/>
        <end position="326"/>
    </location>
</feature>
<dbReference type="InterPro" id="IPR046542">
    <property type="entry name" value="DUF6801"/>
</dbReference>
<evidence type="ECO:0000256" key="2">
    <source>
        <dbReference type="SAM" id="Phobius"/>
    </source>
</evidence>
<feature type="compositionally biased region" description="Polar residues" evidence="1">
    <location>
        <begin position="260"/>
        <end position="270"/>
    </location>
</feature>
<gene>
    <name evidence="4" type="ORF">ABT404_00160</name>
</gene>
<comment type="caution">
    <text evidence="4">The sequence shown here is derived from an EMBL/GenBank/DDBJ whole genome shotgun (WGS) entry which is preliminary data.</text>
</comment>
<feature type="region of interest" description="Disordered" evidence="1">
    <location>
        <begin position="1"/>
        <end position="50"/>
    </location>
</feature>
<name>A0ABV1WM24_9ACTN</name>
<protein>
    <submittedName>
        <fullName evidence="4">DUF6801 domain-containing protein</fullName>
    </submittedName>
</protein>
<evidence type="ECO:0000259" key="3">
    <source>
        <dbReference type="Pfam" id="PF20611"/>
    </source>
</evidence>
<feature type="compositionally biased region" description="Basic and acidic residues" evidence="1">
    <location>
        <begin position="24"/>
        <end position="50"/>
    </location>
</feature>
<keyword evidence="2" id="KW-1133">Transmembrane helix</keyword>
<feature type="compositionally biased region" description="Polar residues" evidence="1">
    <location>
        <begin position="276"/>
        <end position="291"/>
    </location>
</feature>
<evidence type="ECO:0000313" key="5">
    <source>
        <dbReference type="Proteomes" id="UP001474181"/>
    </source>
</evidence>
<evidence type="ECO:0000313" key="4">
    <source>
        <dbReference type="EMBL" id="MER7177908.1"/>
    </source>
</evidence>
<feature type="domain" description="DUF6801" evidence="3">
    <location>
        <begin position="96"/>
        <end position="249"/>
    </location>
</feature>
<feature type="region of interest" description="Disordered" evidence="1">
    <location>
        <begin position="260"/>
        <end position="298"/>
    </location>
</feature>
<reference evidence="4 5" key="1">
    <citation type="submission" date="2024-06" db="EMBL/GenBank/DDBJ databases">
        <title>The Natural Products Discovery Center: Release of the First 8490 Sequenced Strains for Exploring Actinobacteria Biosynthetic Diversity.</title>
        <authorList>
            <person name="Kalkreuter E."/>
            <person name="Kautsar S.A."/>
            <person name="Yang D."/>
            <person name="Bader C.D."/>
            <person name="Teijaro C.N."/>
            <person name="Fluegel L."/>
            <person name="Davis C.M."/>
            <person name="Simpson J.R."/>
            <person name="Lauterbach L."/>
            <person name="Steele A.D."/>
            <person name="Gui C."/>
            <person name="Meng S."/>
            <person name="Li G."/>
            <person name="Viehrig K."/>
            <person name="Ye F."/>
            <person name="Su P."/>
            <person name="Kiefer A.F."/>
            <person name="Nichols A."/>
            <person name="Cepeda A.J."/>
            <person name="Yan W."/>
            <person name="Fan B."/>
            <person name="Jiang Y."/>
            <person name="Adhikari A."/>
            <person name="Zheng C.-J."/>
            <person name="Schuster L."/>
            <person name="Cowan T.M."/>
            <person name="Smanski M.J."/>
            <person name="Chevrette M.G."/>
            <person name="De Carvalho L.P.S."/>
            <person name="Shen B."/>
        </authorList>
    </citation>
    <scope>NUCLEOTIDE SEQUENCE [LARGE SCALE GENOMIC DNA]</scope>
    <source>
        <strain evidence="4 5">NPDC000234</strain>
    </source>
</reference>
<keyword evidence="2" id="KW-0472">Membrane</keyword>
<organism evidence="4 5">
    <name type="scientific">Streptomyces hyaluromycini</name>
    <dbReference type="NCBI Taxonomy" id="1377993"/>
    <lineage>
        <taxon>Bacteria</taxon>
        <taxon>Bacillati</taxon>
        <taxon>Actinomycetota</taxon>
        <taxon>Actinomycetes</taxon>
        <taxon>Kitasatosporales</taxon>
        <taxon>Streptomycetaceae</taxon>
        <taxon>Streptomyces</taxon>
    </lineage>
</organism>